<keyword evidence="3" id="KW-1185">Reference proteome</keyword>
<organism evidence="2 3">
    <name type="scientific">Brotonthovivens ammoniilytica</name>
    <dbReference type="NCBI Taxonomy" id="2981725"/>
    <lineage>
        <taxon>Bacteria</taxon>
        <taxon>Bacillati</taxon>
        <taxon>Bacillota</taxon>
        <taxon>Clostridia</taxon>
        <taxon>Lachnospirales</taxon>
        <taxon>Lachnospiraceae</taxon>
        <taxon>Brotonthovivens</taxon>
    </lineage>
</organism>
<name>A0ABT2TK06_9FIRM</name>
<feature type="transmembrane region" description="Helical" evidence="1">
    <location>
        <begin position="6"/>
        <end position="39"/>
    </location>
</feature>
<sequence length="86" mass="8280">MGIVSLVLGIIAIIVDAATLGVYGFVGVILGIIGIIFGVLGRKKAEGRGLATAGLVCSIVGLILGLALYVACVACIGAGVAALGGL</sequence>
<evidence type="ECO:0000256" key="1">
    <source>
        <dbReference type="SAM" id="Phobius"/>
    </source>
</evidence>
<evidence type="ECO:0000313" key="3">
    <source>
        <dbReference type="Proteomes" id="UP001652442"/>
    </source>
</evidence>
<protein>
    <recommendedName>
        <fullName evidence="4">DUF4190 domain-containing protein</fullName>
    </recommendedName>
</protein>
<evidence type="ECO:0000313" key="2">
    <source>
        <dbReference type="EMBL" id="MCU6762486.1"/>
    </source>
</evidence>
<evidence type="ECO:0008006" key="4">
    <source>
        <dbReference type="Google" id="ProtNLM"/>
    </source>
</evidence>
<accession>A0ABT2TK06</accession>
<keyword evidence="1" id="KW-0472">Membrane</keyword>
<reference evidence="2 3" key="1">
    <citation type="journal article" date="2021" name="ISME Commun">
        <title>Automated analysis of genomic sequences facilitates high-throughput and comprehensive description of bacteria.</title>
        <authorList>
            <person name="Hitch T.C.A."/>
        </authorList>
    </citation>
    <scope>NUCLEOTIDE SEQUENCE [LARGE SCALE GENOMIC DNA]</scope>
    <source>
        <strain evidence="2 3">Sanger_109</strain>
    </source>
</reference>
<dbReference type="Proteomes" id="UP001652442">
    <property type="component" value="Unassembled WGS sequence"/>
</dbReference>
<dbReference type="RefSeq" id="WP_158425188.1">
    <property type="nucleotide sequence ID" value="NZ_JAOQJQ010000003.1"/>
</dbReference>
<comment type="caution">
    <text evidence="2">The sequence shown here is derived from an EMBL/GenBank/DDBJ whole genome shotgun (WGS) entry which is preliminary data.</text>
</comment>
<gene>
    <name evidence="2" type="ORF">OCV88_09080</name>
</gene>
<dbReference type="EMBL" id="JAOQJQ010000003">
    <property type="protein sequence ID" value="MCU6762486.1"/>
    <property type="molecule type" value="Genomic_DNA"/>
</dbReference>
<keyword evidence="1" id="KW-1133">Transmembrane helix</keyword>
<feature type="transmembrane region" description="Helical" evidence="1">
    <location>
        <begin position="51"/>
        <end position="84"/>
    </location>
</feature>
<keyword evidence="1" id="KW-0812">Transmembrane</keyword>
<proteinExistence type="predicted"/>